<evidence type="ECO:0000256" key="4">
    <source>
        <dbReference type="ARBA" id="ARBA00023163"/>
    </source>
</evidence>
<dbReference type="EMBL" id="OV651829">
    <property type="protein sequence ID" value="CAH1104567.1"/>
    <property type="molecule type" value="Genomic_DNA"/>
</dbReference>
<protein>
    <recommendedName>
        <fullName evidence="2">Regulatory protein zeste</fullName>
    </recommendedName>
</protein>
<evidence type="ECO:0000313" key="8">
    <source>
        <dbReference type="Proteomes" id="UP001153636"/>
    </source>
</evidence>
<keyword evidence="3" id="KW-0805">Transcription regulation</keyword>
<evidence type="ECO:0000256" key="5">
    <source>
        <dbReference type="ARBA" id="ARBA00025466"/>
    </source>
</evidence>
<sequence length="238" mass="27529">MSFKIKEEHLEVLVDFMENHYDFATGRLSTNNAKDEYQQLWLNLTIRLNSLGLGERTRKKWQKTWTDYKCSLKRKVTEIKRAQEDTSGGPEMKKQLNNLEMRILSALGNNFYESCGIQERDLYYLIPSTSGVSSKIEIINEDDDICNMMPKRKKSVAVDNFYLVPAEKSKPLTKKMKSCDTCQNNDNLYKETIECLKNIETNISTNLKEINNTISSKFDELINAVLKSKGRLESEESP</sequence>
<feature type="domain" description="Myb/SANT-like DNA-binding" evidence="6">
    <location>
        <begin position="7"/>
        <end position="77"/>
    </location>
</feature>
<comment type="function">
    <text evidence="5">Involved in transvection phenomena (= synapsis-dependent gene expression), where the synaptic pairing of chromosomes carrying genes with which zeste interacts influences the expression of these genes. Zeste binds to DNA and stimulates transcription from a nearby promoter.</text>
</comment>
<gene>
    <name evidence="7" type="ORF">PSYICH_LOCUS5553</name>
</gene>
<dbReference type="Proteomes" id="UP001153636">
    <property type="component" value="Chromosome 17"/>
</dbReference>
<evidence type="ECO:0000313" key="7">
    <source>
        <dbReference type="EMBL" id="CAH1104567.1"/>
    </source>
</evidence>
<proteinExistence type="predicted"/>
<keyword evidence="4" id="KW-0804">Transcription</keyword>
<dbReference type="PANTHER" id="PTHR23098">
    <property type="entry name" value="AGAP001331-PA-RELATED"/>
    <property type="match status" value="1"/>
</dbReference>
<evidence type="ECO:0000256" key="1">
    <source>
        <dbReference type="ARBA" id="ARBA00011764"/>
    </source>
</evidence>
<dbReference type="GO" id="GO:0005634">
    <property type="term" value="C:nucleus"/>
    <property type="evidence" value="ECO:0007669"/>
    <property type="project" value="TreeGrafter"/>
</dbReference>
<dbReference type="AlphaFoldDB" id="A0A9P0CTT1"/>
<dbReference type="PANTHER" id="PTHR23098:SF16">
    <property type="entry name" value="REGULATORY PROTEIN ZESTE"/>
    <property type="match status" value="1"/>
</dbReference>
<organism evidence="7 8">
    <name type="scientific">Psylliodes chrysocephalus</name>
    <dbReference type="NCBI Taxonomy" id="3402493"/>
    <lineage>
        <taxon>Eukaryota</taxon>
        <taxon>Metazoa</taxon>
        <taxon>Ecdysozoa</taxon>
        <taxon>Arthropoda</taxon>
        <taxon>Hexapoda</taxon>
        <taxon>Insecta</taxon>
        <taxon>Pterygota</taxon>
        <taxon>Neoptera</taxon>
        <taxon>Endopterygota</taxon>
        <taxon>Coleoptera</taxon>
        <taxon>Polyphaga</taxon>
        <taxon>Cucujiformia</taxon>
        <taxon>Chrysomeloidea</taxon>
        <taxon>Chrysomelidae</taxon>
        <taxon>Galerucinae</taxon>
        <taxon>Alticini</taxon>
        <taxon>Psylliodes</taxon>
    </lineage>
</organism>
<dbReference type="Pfam" id="PF13873">
    <property type="entry name" value="Myb_DNA-bind_5"/>
    <property type="match status" value="1"/>
</dbReference>
<evidence type="ECO:0000259" key="6">
    <source>
        <dbReference type="Pfam" id="PF13873"/>
    </source>
</evidence>
<accession>A0A9P0CTT1</accession>
<evidence type="ECO:0000256" key="3">
    <source>
        <dbReference type="ARBA" id="ARBA00023015"/>
    </source>
</evidence>
<comment type="subunit">
    <text evidence="1">Self-associates forming complexes of several hundred monomers.</text>
</comment>
<evidence type="ECO:0000256" key="2">
    <source>
        <dbReference type="ARBA" id="ARBA00016807"/>
    </source>
</evidence>
<name>A0A9P0CTT1_9CUCU</name>
<keyword evidence="8" id="KW-1185">Reference proteome</keyword>
<dbReference type="InterPro" id="IPR028002">
    <property type="entry name" value="Myb_DNA-bind_5"/>
</dbReference>
<reference evidence="7" key="1">
    <citation type="submission" date="2022-01" db="EMBL/GenBank/DDBJ databases">
        <authorList>
            <person name="King R."/>
        </authorList>
    </citation>
    <scope>NUCLEOTIDE SEQUENCE</scope>
</reference>
<dbReference type="OrthoDB" id="7540822at2759"/>